<dbReference type="AlphaFoldDB" id="A0A061BKQ1"/>
<accession>A0A061BKQ1</accession>
<organism evidence="4">
    <name type="scientific">Cyberlindnera fabianii</name>
    <name type="common">Yeast</name>
    <name type="synonym">Hansenula fabianii</name>
    <dbReference type="NCBI Taxonomy" id="36022"/>
    <lineage>
        <taxon>Eukaryota</taxon>
        <taxon>Fungi</taxon>
        <taxon>Dikarya</taxon>
        <taxon>Ascomycota</taxon>
        <taxon>Saccharomycotina</taxon>
        <taxon>Saccharomycetes</taxon>
        <taxon>Phaffomycetales</taxon>
        <taxon>Phaffomycetaceae</taxon>
        <taxon>Cyberlindnera</taxon>
    </lineage>
</organism>
<feature type="region of interest" description="Disordered" evidence="1">
    <location>
        <begin position="1"/>
        <end position="20"/>
    </location>
</feature>
<dbReference type="STRING" id="36022.A0A061BKQ1"/>
<gene>
    <name evidence="5" type="ORF">BON22_3502</name>
    <name evidence="4" type="ORF">CYFA0S_34e00122g</name>
</gene>
<feature type="transmembrane region" description="Helical" evidence="2">
    <location>
        <begin position="296"/>
        <end position="314"/>
    </location>
</feature>
<reference evidence="5" key="3">
    <citation type="submission" date="2017-01" db="EMBL/GenBank/DDBJ databases">
        <authorList>
            <person name="Mah S.A."/>
            <person name="Swanson W.J."/>
            <person name="Moy G.W."/>
            <person name="Vacquier V.D."/>
        </authorList>
    </citation>
    <scope>NUCLEOTIDE SEQUENCE [LARGE SCALE GENOMIC DNA]</scope>
    <source>
        <strain evidence="5">65</strain>
    </source>
</reference>
<dbReference type="PANTHER" id="PTHR38409">
    <property type="entry name" value="MDM10-COMPLEMENTING PROTEIN 1"/>
    <property type="match status" value="1"/>
</dbReference>
<evidence type="ECO:0000313" key="4">
    <source>
        <dbReference type="EMBL" id="CDR47585.1"/>
    </source>
</evidence>
<evidence type="ECO:0000256" key="1">
    <source>
        <dbReference type="SAM" id="MobiDB-lite"/>
    </source>
</evidence>
<dbReference type="GO" id="GO:0055088">
    <property type="term" value="P:lipid homeostasis"/>
    <property type="evidence" value="ECO:0007669"/>
    <property type="project" value="InterPro"/>
</dbReference>
<evidence type="ECO:0000259" key="3">
    <source>
        <dbReference type="Pfam" id="PF07950"/>
    </source>
</evidence>
<keyword evidence="2" id="KW-0812">Transmembrane</keyword>
<dbReference type="PANTHER" id="PTHR38409:SF1">
    <property type="entry name" value="MITOCHONDRIAL ADAPTER PROTEIN MCP1"/>
    <property type="match status" value="1"/>
</dbReference>
<dbReference type="InterPro" id="IPR039960">
    <property type="entry name" value="MCP1"/>
</dbReference>
<dbReference type="GO" id="GO:0005741">
    <property type="term" value="C:mitochondrial outer membrane"/>
    <property type="evidence" value="ECO:0007669"/>
    <property type="project" value="TreeGrafter"/>
</dbReference>
<evidence type="ECO:0000313" key="6">
    <source>
        <dbReference type="Proteomes" id="UP000189513"/>
    </source>
</evidence>
<dbReference type="GO" id="GO:0007005">
    <property type="term" value="P:mitochondrion organization"/>
    <property type="evidence" value="ECO:0007669"/>
    <property type="project" value="TreeGrafter"/>
</dbReference>
<feature type="domain" description="Mitochondrial adapter protein MCP1 transmembrane" evidence="3">
    <location>
        <begin position="222"/>
        <end position="300"/>
    </location>
</feature>
<name>A0A061BKQ1_CYBFA</name>
<reference evidence="4" key="1">
    <citation type="journal article" date="2014" name="Genome Announc.">
        <title>Genome sequence of the yeast Cyberlindnera fabianii (Hansenula fabianii).</title>
        <authorList>
            <person name="Freel K.C."/>
            <person name="Sarilar V."/>
            <person name="Neuveglise C."/>
            <person name="Devillers H."/>
            <person name="Friedrich A."/>
            <person name="Schacherer J."/>
        </authorList>
    </citation>
    <scope>NUCLEOTIDE SEQUENCE</scope>
    <source>
        <strain evidence="4">YJS4271</strain>
    </source>
</reference>
<dbReference type="EMBL" id="LK052919">
    <property type="protein sequence ID" value="CDR47585.1"/>
    <property type="molecule type" value="Genomic_DNA"/>
</dbReference>
<feature type="transmembrane region" description="Helical" evidence="2">
    <location>
        <begin position="265"/>
        <end position="284"/>
    </location>
</feature>
<keyword evidence="2" id="KW-1133">Transmembrane helix</keyword>
<dbReference type="Pfam" id="PF07950">
    <property type="entry name" value="MCP1_TM"/>
    <property type="match status" value="2"/>
</dbReference>
<sequence>MSHGNHHKSTPTALSPTPSDIHEVAPIPINLSSEDLLEPEDAPPPPSPLAKRLSSSLPILNSIQKYSSISFTVFSFIHGASVLVAPAISPSFSDELISLGRAIYQAPGLEELLVFGSLTAHVLSGLSARLVRGWIYRIHHDEGKAERRRRRAQKAKRSTSFVGRQEIETQADGKVIVRDDDAMGLTGGVSGYAGVAPKKSWIFRKFGLSPLQFAGYASILPVLFHVTQMRLIPLFVDGDSSYVTMDYVSHIFGTTQGLWRPLLNWVVYPPMILMTTYHTIYGMLRWLRVKDLKLRKVAVNVISLISLCGVWSIYTVSKMESTAPGFIQKKFDKYLDVLYFGKLV</sequence>
<dbReference type="VEuPathDB" id="FungiDB:BON22_3502"/>
<feature type="transmembrane region" description="Helical" evidence="2">
    <location>
        <begin position="213"/>
        <end position="236"/>
    </location>
</feature>
<dbReference type="OrthoDB" id="10259513at2759"/>
<evidence type="ECO:0000313" key="5">
    <source>
        <dbReference type="EMBL" id="ONH66683.1"/>
    </source>
</evidence>
<dbReference type="EMBL" id="MPUK01000006">
    <property type="protein sequence ID" value="ONH66683.1"/>
    <property type="molecule type" value="Genomic_DNA"/>
</dbReference>
<feature type="domain" description="Mitochondrial adapter protein MCP1 transmembrane" evidence="3">
    <location>
        <begin position="74"/>
        <end position="189"/>
    </location>
</feature>
<dbReference type="Proteomes" id="UP000189513">
    <property type="component" value="Unassembled WGS sequence"/>
</dbReference>
<proteinExistence type="predicted"/>
<keyword evidence="6" id="KW-1185">Reference proteome</keyword>
<evidence type="ECO:0000256" key="2">
    <source>
        <dbReference type="SAM" id="Phobius"/>
    </source>
</evidence>
<keyword evidence="2" id="KW-0472">Membrane</keyword>
<reference evidence="6" key="2">
    <citation type="journal article" date="2017" name="Genome Announc.">
        <title>Genome sequences of Cyberlindnera fabianii 65, Pichia kudriavzevii 129, and Saccharomyces cerevisiae 131 isolated from fermented masau fruits in Zimbabwe.</title>
        <authorList>
            <person name="van Rijswijck I.M.H."/>
            <person name="Derks M.F.L."/>
            <person name="Abee T."/>
            <person name="de Ridder D."/>
            <person name="Smid E.J."/>
        </authorList>
    </citation>
    <scope>NUCLEOTIDE SEQUENCE [LARGE SCALE GENOMIC DNA]</scope>
    <source>
        <strain evidence="6">65</strain>
    </source>
</reference>
<protein>
    <submittedName>
        <fullName evidence="4">CYFA0S34e00122g1_1</fullName>
    </submittedName>
</protein>
<dbReference type="OMA" id="HLLIMKW"/>
<dbReference type="InterPro" id="IPR012472">
    <property type="entry name" value="MCP1_TM"/>
</dbReference>